<dbReference type="Proteomes" id="UP000026962">
    <property type="component" value="Chromosome 1"/>
</dbReference>
<evidence type="ECO:0000313" key="3">
    <source>
        <dbReference type="Proteomes" id="UP000026962"/>
    </source>
</evidence>
<keyword evidence="1" id="KW-0472">Membrane</keyword>
<dbReference type="OMA" id="VAYVEWR"/>
<keyword evidence="1" id="KW-1133">Transmembrane helix</keyword>
<evidence type="ECO:0000256" key="1">
    <source>
        <dbReference type="SAM" id="Phobius"/>
    </source>
</evidence>
<reference evidence="2" key="2">
    <citation type="submission" date="2018-05" db="EMBL/GenBank/DDBJ databases">
        <title>OpunRS2 (Oryza punctata Reference Sequence Version 2).</title>
        <authorList>
            <person name="Zhang J."/>
            <person name="Kudrna D."/>
            <person name="Lee S."/>
            <person name="Talag J."/>
            <person name="Welchert J."/>
            <person name="Wing R.A."/>
        </authorList>
    </citation>
    <scope>NUCLEOTIDE SEQUENCE [LARGE SCALE GENOMIC DNA]</scope>
</reference>
<dbReference type="Gramene" id="OPUNC01G27520.1">
    <property type="protein sequence ID" value="OPUNC01G27520.1"/>
    <property type="gene ID" value="OPUNC01G27520"/>
</dbReference>
<dbReference type="HOGENOM" id="CLU_1557700_0_0_1"/>
<keyword evidence="3" id="KW-1185">Reference proteome</keyword>
<protein>
    <submittedName>
        <fullName evidence="2">Uncharacterized protein</fullName>
    </submittedName>
</protein>
<sequence>MAENPLLDEVVAIYDHLVNNPDDARIMLDATRIGVAEHDAHIAAMEIQLGSLLRVADELMTEPMAEVEREALRVHLEEVYHDLRAHVEHRLEHRRQLRQVVKLLVIIRAYGILKRALRRLLPVAAVSLVAGTAAVVAYVEWRRGTVSAFETLGKIFARLMCFFL</sequence>
<organism evidence="2">
    <name type="scientific">Oryza punctata</name>
    <name type="common">Red rice</name>
    <dbReference type="NCBI Taxonomy" id="4537"/>
    <lineage>
        <taxon>Eukaryota</taxon>
        <taxon>Viridiplantae</taxon>
        <taxon>Streptophyta</taxon>
        <taxon>Embryophyta</taxon>
        <taxon>Tracheophyta</taxon>
        <taxon>Spermatophyta</taxon>
        <taxon>Magnoliopsida</taxon>
        <taxon>Liliopsida</taxon>
        <taxon>Poales</taxon>
        <taxon>Poaceae</taxon>
        <taxon>BOP clade</taxon>
        <taxon>Oryzoideae</taxon>
        <taxon>Oryzeae</taxon>
        <taxon>Oryzinae</taxon>
        <taxon>Oryza</taxon>
    </lineage>
</organism>
<keyword evidence="1" id="KW-0812">Transmembrane</keyword>
<proteinExistence type="predicted"/>
<evidence type="ECO:0000313" key="2">
    <source>
        <dbReference type="EnsemblPlants" id="OPUNC01G27520.1"/>
    </source>
</evidence>
<reference evidence="2" key="1">
    <citation type="submission" date="2015-04" db="UniProtKB">
        <authorList>
            <consortium name="EnsemblPlants"/>
        </authorList>
    </citation>
    <scope>IDENTIFICATION</scope>
</reference>
<dbReference type="AlphaFoldDB" id="A0A0E0JMV0"/>
<name>A0A0E0JMV0_ORYPU</name>
<accession>A0A0E0JMV0</accession>
<dbReference type="EnsemblPlants" id="OPUNC01G27520.1">
    <property type="protein sequence ID" value="OPUNC01G27520.1"/>
    <property type="gene ID" value="OPUNC01G27520"/>
</dbReference>
<feature type="transmembrane region" description="Helical" evidence="1">
    <location>
        <begin position="120"/>
        <end position="139"/>
    </location>
</feature>